<keyword evidence="1" id="KW-0732">Signal</keyword>
<keyword evidence="5" id="KW-1185">Reference proteome</keyword>
<dbReference type="RefSeq" id="WP_191317834.1">
    <property type="nucleotide sequence ID" value="NZ_BNCG01000001.1"/>
</dbReference>
<dbReference type="Pfam" id="PF00144">
    <property type="entry name" value="Beta-lactamase"/>
    <property type="match status" value="1"/>
</dbReference>
<dbReference type="InterPro" id="IPR021860">
    <property type="entry name" value="Peptidase_S12_Pab87-rel_C"/>
</dbReference>
<evidence type="ECO:0000256" key="1">
    <source>
        <dbReference type="SAM" id="SignalP"/>
    </source>
</evidence>
<gene>
    <name evidence="4" type="ORF">ACFONL_10645</name>
</gene>
<dbReference type="Pfam" id="PF11954">
    <property type="entry name" value="DUF3471"/>
    <property type="match status" value="1"/>
</dbReference>
<dbReference type="Gene3D" id="2.40.128.600">
    <property type="match status" value="1"/>
</dbReference>
<keyword evidence="4" id="KW-0378">Hydrolase</keyword>
<dbReference type="Gene3D" id="3.40.710.10">
    <property type="entry name" value="DD-peptidase/beta-lactamase superfamily"/>
    <property type="match status" value="1"/>
</dbReference>
<accession>A0ABV7UIF1</accession>
<dbReference type="PANTHER" id="PTHR46825:SF15">
    <property type="entry name" value="BETA-LACTAMASE-RELATED DOMAIN-CONTAINING PROTEIN"/>
    <property type="match status" value="1"/>
</dbReference>
<dbReference type="InterPro" id="IPR050491">
    <property type="entry name" value="AmpC-like"/>
</dbReference>
<reference evidence="5" key="1">
    <citation type="journal article" date="2019" name="Int. J. Syst. Evol. Microbiol.">
        <title>The Global Catalogue of Microorganisms (GCM) 10K type strain sequencing project: providing services to taxonomists for standard genome sequencing and annotation.</title>
        <authorList>
            <consortium name="The Broad Institute Genomics Platform"/>
            <consortium name="The Broad Institute Genome Sequencing Center for Infectious Disease"/>
            <person name="Wu L."/>
            <person name="Ma J."/>
        </authorList>
    </citation>
    <scope>NUCLEOTIDE SEQUENCE [LARGE SCALE GENOMIC DNA]</scope>
    <source>
        <strain evidence="5">KCTC 42282</strain>
    </source>
</reference>
<dbReference type="PANTHER" id="PTHR46825">
    <property type="entry name" value="D-ALANYL-D-ALANINE-CARBOXYPEPTIDASE/ENDOPEPTIDASE AMPH"/>
    <property type="match status" value="1"/>
</dbReference>
<organism evidence="4 5">
    <name type="scientific">Camelimonas fluminis</name>
    <dbReference type="NCBI Taxonomy" id="1576911"/>
    <lineage>
        <taxon>Bacteria</taxon>
        <taxon>Pseudomonadati</taxon>
        <taxon>Pseudomonadota</taxon>
        <taxon>Alphaproteobacteria</taxon>
        <taxon>Hyphomicrobiales</taxon>
        <taxon>Chelatococcaceae</taxon>
        <taxon>Camelimonas</taxon>
    </lineage>
</organism>
<dbReference type="Proteomes" id="UP001595704">
    <property type="component" value="Unassembled WGS sequence"/>
</dbReference>
<evidence type="ECO:0000313" key="5">
    <source>
        <dbReference type="Proteomes" id="UP001595704"/>
    </source>
</evidence>
<name>A0ABV7UIF1_9HYPH</name>
<evidence type="ECO:0000259" key="2">
    <source>
        <dbReference type="Pfam" id="PF00144"/>
    </source>
</evidence>
<protein>
    <submittedName>
        <fullName evidence="4">Serine hydrolase domain-containing protein</fullName>
        <ecNumber evidence="4">3.-.-.-</ecNumber>
    </submittedName>
</protein>
<comment type="caution">
    <text evidence="4">The sequence shown here is derived from an EMBL/GenBank/DDBJ whole genome shotgun (WGS) entry which is preliminary data.</text>
</comment>
<feature type="signal peptide" evidence="1">
    <location>
        <begin position="1"/>
        <end position="26"/>
    </location>
</feature>
<dbReference type="SUPFAM" id="SSF56601">
    <property type="entry name" value="beta-lactamase/transpeptidase-like"/>
    <property type="match status" value="1"/>
</dbReference>
<feature type="domain" description="Beta-lactamase-related" evidence="2">
    <location>
        <begin position="58"/>
        <end position="381"/>
    </location>
</feature>
<dbReference type="InterPro" id="IPR012338">
    <property type="entry name" value="Beta-lactam/transpept-like"/>
</dbReference>
<sequence>MFVRRIFRVIMLAPVGVGLAAAPASAQSPVVVTGKSPGFDVIALNEGGVAKAIRELPDMVRAVMARSKTPGVAVAVVQNGKTAYVEGFGVRRLGEAGAITPETVFQIASMSKPMSATIAAIAVSQGKVSWSDPVRQRLPWFQLKDPWVSDHATIGDFFAHRSGLPHAAGDNLEDLGFSRQEILSRLDQWPLDPFRASYNYANFGTTVAAEAVAAAMGEEWESLAARLLFTPLGMNATSARHADFLARQNRASLHALVGGRFQPLYDRNPDAQSPAGGVSSNVRDVAEWLKLLLAGGTHGGKRLFDADKLTPALTAQITPHAPSSPDERSSFYGYGFNVGVHANGRTNFGHSGAFLLGAGTCFQILPSANLGVVVLTNGAPVGAAEAIVSQFMDIAQYGVSTRDWYAGYHQMMQPMFAPVGDLAGATPPAHPAPAKPLAAYAGVYDNSYFGPVEIVARDGGLQLQIGPKRKTALLTHWNGDAFVMAPPSGENEPEGSRSSVRFEMQGDRAKGLVINYLDDAGLGRWKRQGKTP</sequence>
<dbReference type="GO" id="GO:0016787">
    <property type="term" value="F:hydrolase activity"/>
    <property type="evidence" value="ECO:0007669"/>
    <property type="project" value="UniProtKB-KW"/>
</dbReference>
<dbReference type="EC" id="3.-.-.-" evidence="4"/>
<proteinExistence type="predicted"/>
<feature type="domain" description="Peptidase S12 Pab87-related C-terminal" evidence="3">
    <location>
        <begin position="427"/>
        <end position="511"/>
    </location>
</feature>
<dbReference type="EMBL" id="JBHRYC010000050">
    <property type="protein sequence ID" value="MFC3637829.1"/>
    <property type="molecule type" value="Genomic_DNA"/>
</dbReference>
<evidence type="ECO:0000259" key="3">
    <source>
        <dbReference type="Pfam" id="PF11954"/>
    </source>
</evidence>
<feature type="chain" id="PRO_5045848809" evidence="1">
    <location>
        <begin position="27"/>
        <end position="532"/>
    </location>
</feature>
<evidence type="ECO:0000313" key="4">
    <source>
        <dbReference type="EMBL" id="MFC3637829.1"/>
    </source>
</evidence>
<dbReference type="InterPro" id="IPR001466">
    <property type="entry name" value="Beta-lactam-related"/>
</dbReference>